<sequence length="46" mass="4929">MTQSVTKCITTRSVGTIMMHFGNYTGPFANKLAPTASGQHPKQSCV</sequence>
<evidence type="ECO:0000313" key="1">
    <source>
        <dbReference type="EMBL" id="GBH08067.1"/>
    </source>
</evidence>
<gene>
    <name evidence="1" type="ORF">KPSA1_01435</name>
</gene>
<organism evidence="1 2">
    <name type="scientific">Pseudomonas syringae pv. actinidiae</name>
    <dbReference type="NCBI Taxonomy" id="103796"/>
    <lineage>
        <taxon>Bacteria</taxon>
        <taxon>Pseudomonadati</taxon>
        <taxon>Pseudomonadota</taxon>
        <taxon>Gammaproteobacteria</taxon>
        <taxon>Pseudomonadales</taxon>
        <taxon>Pseudomonadaceae</taxon>
        <taxon>Pseudomonas</taxon>
        <taxon>Pseudomonas syringae</taxon>
    </lineage>
</organism>
<name>A0A2V0Q737_PSESF</name>
<proteinExistence type="predicted"/>
<reference evidence="1 2" key="1">
    <citation type="submission" date="2018-04" db="EMBL/GenBank/DDBJ databases">
        <title>Draft genome sequence of Pseudomonas syringae pv. actinidiae biovar 1 strains isolated from kiwifruit in Kagawa prefecture.</title>
        <authorList>
            <person name="Tabuchi M."/>
            <person name="Saito M."/>
            <person name="Fujiwara S."/>
            <person name="Sasa N."/>
            <person name="Akimitsu K."/>
            <person name="Gomi K."/>
            <person name="Konishi-Sugita S."/>
            <person name="Hamano K."/>
            <person name="Kataoka I."/>
        </authorList>
    </citation>
    <scope>NUCLEOTIDE SEQUENCE [LARGE SCALE GENOMIC DNA]</scope>
    <source>
        <strain evidence="1 2">MAFF212206</strain>
    </source>
</reference>
<evidence type="ECO:0000313" key="2">
    <source>
        <dbReference type="Proteomes" id="UP000247480"/>
    </source>
</evidence>
<comment type="caution">
    <text evidence="1">The sequence shown here is derived from an EMBL/GenBank/DDBJ whole genome shotgun (WGS) entry which is preliminary data.</text>
</comment>
<dbReference type="EMBL" id="BGJZ01000070">
    <property type="protein sequence ID" value="GBH08067.1"/>
    <property type="molecule type" value="Genomic_DNA"/>
</dbReference>
<dbReference type="AlphaFoldDB" id="A0A2V0Q737"/>
<dbReference type="Proteomes" id="UP000247480">
    <property type="component" value="Unassembled WGS sequence"/>
</dbReference>
<protein>
    <submittedName>
        <fullName evidence="1">6-phosphogluconolactonase/Glucosamine-6-phosphateisomer ase/deaminase</fullName>
    </submittedName>
</protein>
<accession>A0A2V0Q737</accession>